<keyword evidence="2" id="KW-1185">Reference proteome</keyword>
<dbReference type="HOGENOM" id="CLU_081956_0_0_1"/>
<gene>
    <name evidence="1" type="ORF">LOTGIDRAFT_159033</name>
</gene>
<dbReference type="STRING" id="225164.V4A301"/>
<reference evidence="1 2" key="1">
    <citation type="journal article" date="2013" name="Nature">
        <title>Insights into bilaterian evolution from three spiralian genomes.</title>
        <authorList>
            <person name="Simakov O."/>
            <person name="Marletaz F."/>
            <person name="Cho S.J."/>
            <person name="Edsinger-Gonzales E."/>
            <person name="Havlak P."/>
            <person name="Hellsten U."/>
            <person name="Kuo D.H."/>
            <person name="Larsson T."/>
            <person name="Lv J."/>
            <person name="Arendt D."/>
            <person name="Savage R."/>
            <person name="Osoegawa K."/>
            <person name="de Jong P."/>
            <person name="Grimwood J."/>
            <person name="Chapman J.A."/>
            <person name="Shapiro H."/>
            <person name="Aerts A."/>
            <person name="Otillar R.P."/>
            <person name="Terry A.Y."/>
            <person name="Boore J.L."/>
            <person name="Grigoriev I.V."/>
            <person name="Lindberg D.R."/>
            <person name="Seaver E.C."/>
            <person name="Weisblat D.A."/>
            <person name="Putnam N.H."/>
            <person name="Rokhsar D.S."/>
        </authorList>
    </citation>
    <scope>NUCLEOTIDE SEQUENCE [LARGE SCALE GENOMIC DNA]</scope>
</reference>
<dbReference type="CTD" id="20237930"/>
<dbReference type="GeneID" id="20237930"/>
<dbReference type="OrthoDB" id="10259112at2759"/>
<dbReference type="AlphaFoldDB" id="V4A301"/>
<dbReference type="Proteomes" id="UP000030746">
    <property type="component" value="Unassembled WGS sequence"/>
</dbReference>
<dbReference type="OMA" id="EEDMYHE"/>
<organism evidence="1 2">
    <name type="scientific">Lottia gigantea</name>
    <name type="common">Giant owl limpet</name>
    <dbReference type="NCBI Taxonomy" id="225164"/>
    <lineage>
        <taxon>Eukaryota</taxon>
        <taxon>Metazoa</taxon>
        <taxon>Spiralia</taxon>
        <taxon>Lophotrochozoa</taxon>
        <taxon>Mollusca</taxon>
        <taxon>Gastropoda</taxon>
        <taxon>Patellogastropoda</taxon>
        <taxon>Lottioidea</taxon>
        <taxon>Lottiidae</taxon>
        <taxon>Lottia</taxon>
    </lineage>
</organism>
<dbReference type="PANTHER" id="PTHR12155">
    <property type="entry name" value="SCHLAFEN"/>
    <property type="match status" value="1"/>
</dbReference>
<dbReference type="PANTHER" id="PTHR12155:SF41">
    <property type="entry name" value="SCHLAFEN ALBA-2 DOMAIN-CONTAINING PROTEIN"/>
    <property type="match status" value="1"/>
</dbReference>
<dbReference type="InterPro" id="IPR029684">
    <property type="entry name" value="Schlafen"/>
</dbReference>
<dbReference type="RefSeq" id="XP_009050943.1">
    <property type="nucleotide sequence ID" value="XM_009052695.1"/>
</dbReference>
<sequence length="265" mass="30257">MSSKQKSKRYYIRGNIVPFEEDASHEFKGHRNLCVEELPPWTQVNSRTEKASRKAVSRAINGFLNTGNGGMIYLGIIDCGKSIGLKLTHYQKDHVVGSLQDLMSRYNPPVLSHRYKVRFIPVIDKGCTPSQIAQQCNYDSSLMVDQCGRTREHMYRTHHYCWCDNDCMAQTNCGVLVADYVIEITIKGWDPSDSRNKDGVGSILNLHPIHENEEGSVYFRRQASLVKYTPADIVQVTRKQVQDGCKTEIERLRKEIRKAVALKEC</sequence>
<evidence type="ECO:0000313" key="1">
    <source>
        <dbReference type="EMBL" id="ESO98238.1"/>
    </source>
</evidence>
<dbReference type="EMBL" id="KB201262">
    <property type="protein sequence ID" value="ESO98238.1"/>
    <property type="molecule type" value="Genomic_DNA"/>
</dbReference>
<proteinExistence type="predicted"/>
<evidence type="ECO:0000313" key="2">
    <source>
        <dbReference type="Proteomes" id="UP000030746"/>
    </source>
</evidence>
<protein>
    <submittedName>
        <fullName evidence="1">Uncharacterized protein</fullName>
    </submittedName>
</protein>
<name>V4A301_LOTGI</name>
<dbReference type="KEGG" id="lgi:LOTGIDRAFT_159033"/>
<accession>V4A301</accession>